<dbReference type="STRING" id="1497955.HMPREF1872_00258"/>
<gene>
    <name evidence="5" type="primary">xpt</name>
    <name evidence="8" type="ORF">HMPREF1872_00258</name>
</gene>
<dbReference type="HAMAP" id="MF_01184">
    <property type="entry name" value="XPRTase"/>
    <property type="match status" value="1"/>
</dbReference>
<keyword evidence="4 5" id="KW-0660">Purine salvage</keyword>
<evidence type="ECO:0000256" key="3">
    <source>
        <dbReference type="ARBA" id="ARBA00022679"/>
    </source>
</evidence>
<evidence type="ECO:0000256" key="1">
    <source>
        <dbReference type="ARBA" id="ARBA00022490"/>
    </source>
</evidence>
<dbReference type="InterPro" id="IPR000836">
    <property type="entry name" value="PRTase_dom"/>
</dbReference>
<dbReference type="PANTHER" id="PTHR43864">
    <property type="entry name" value="HYPOXANTHINE/GUANINE PHOSPHORIBOSYLTRANSFERASE"/>
    <property type="match status" value="1"/>
</dbReference>
<feature type="binding site" evidence="5">
    <location>
        <position position="27"/>
    </location>
    <ligand>
        <name>xanthine</name>
        <dbReference type="ChEBI" id="CHEBI:17712"/>
    </ligand>
</feature>
<comment type="catalytic activity">
    <reaction evidence="5">
        <text>XMP + diphosphate = xanthine + 5-phospho-alpha-D-ribose 1-diphosphate</text>
        <dbReference type="Rhea" id="RHEA:10800"/>
        <dbReference type="ChEBI" id="CHEBI:17712"/>
        <dbReference type="ChEBI" id="CHEBI:33019"/>
        <dbReference type="ChEBI" id="CHEBI:57464"/>
        <dbReference type="ChEBI" id="CHEBI:58017"/>
        <dbReference type="EC" id="2.4.2.22"/>
    </reaction>
</comment>
<evidence type="ECO:0000256" key="5">
    <source>
        <dbReference type="HAMAP-Rule" id="MF_01184"/>
    </source>
</evidence>
<feature type="binding site" evidence="5">
    <location>
        <position position="156"/>
    </location>
    <ligand>
        <name>xanthine</name>
        <dbReference type="ChEBI" id="CHEBI:17712"/>
    </ligand>
</feature>
<dbReference type="AlphaFoldDB" id="A0A133YHB4"/>
<comment type="function">
    <text evidence="5">Converts the preformed base xanthine, a product of nucleic acid breakdown, to xanthosine 5'-monophosphate (XMP), so it can be reused for RNA or DNA synthesis.</text>
</comment>
<keyword evidence="3 5" id="KW-0808">Transferase</keyword>
<dbReference type="SUPFAM" id="SSF53271">
    <property type="entry name" value="PRTase-like"/>
    <property type="match status" value="1"/>
</dbReference>
<reference evidence="9" key="1">
    <citation type="submission" date="2016-01" db="EMBL/GenBank/DDBJ databases">
        <authorList>
            <person name="Mitreva M."/>
            <person name="Pepin K.H."/>
            <person name="Mihindukulasuriya K.A."/>
            <person name="Fulton R."/>
            <person name="Fronick C."/>
            <person name="O'Laughlin M."/>
            <person name="Miner T."/>
            <person name="Herter B."/>
            <person name="Rosa B.A."/>
            <person name="Cordes M."/>
            <person name="Tomlinson C."/>
            <person name="Wollam A."/>
            <person name="Palsikar V.B."/>
            <person name="Mardis E.R."/>
            <person name="Wilson R.K."/>
        </authorList>
    </citation>
    <scope>NUCLEOTIDE SEQUENCE [LARGE SCALE GENOMIC DNA]</scope>
    <source>
        <strain evidence="9">KA00274</strain>
    </source>
</reference>
<comment type="pathway">
    <text evidence="5">Purine metabolism; XMP biosynthesis via salvage pathway; XMP from xanthine: step 1/1.</text>
</comment>
<dbReference type="Gene3D" id="3.40.50.2020">
    <property type="match status" value="1"/>
</dbReference>
<sequence length="190" mass="20992">MKLLETKILEAGHVLDSDILKVDNFLNHQVDPNLLNKMGEDMAKHYANLGVTKILTLEVSGIPLAFTTALYLNVPMVYAKKTKSVTLTDEVYTSVVKSFTKKITYDIKVDKKFLVPGDKVLIVDDFLATGAALQGLSEICKQAEAEIVGYGIAIEKTFQNGGKYFRDLGYDVYSQAMISSFEGGKVHFQA</sequence>
<keyword evidence="9" id="KW-1185">Reference proteome</keyword>
<name>A0A133YHB4_9FIRM</name>
<comment type="similarity">
    <text evidence="5">Belongs to the purine/pyrimidine phosphoribosyltransferase family. Xpt subfamily.</text>
</comment>
<dbReference type="GO" id="GO:0046110">
    <property type="term" value="P:xanthine metabolic process"/>
    <property type="evidence" value="ECO:0007669"/>
    <property type="project" value="UniProtKB-UniRule"/>
</dbReference>
<keyword evidence="1 5" id="KW-0963">Cytoplasm</keyword>
<dbReference type="InterPro" id="IPR050118">
    <property type="entry name" value="Pur/Pyrimidine_PRTase"/>
</dbReference>
<organism evidence="8 9">
    <name type="scientific">Amygdalobacter nucleatus</name>
    <dbReference type="NCBI Taxonomy" id="3029274"/>
    <lineage>
        <taxon>Bacteria</taxon>
        <taxon>Bacillati</taxon>
        <taxon>Bacillota</taxon>
        <taxon>Clostridia</taxon>
        <taxon>Eubacteriales</taxon>
        <taxon>Oscillospiraceae</taxon>
        <taxon>Amygdalobacter</taxon>
    </lineage>
</organism>
<protein>
    <recommendedName>
        <fullName evidence="5 6">Xanthine phosphoribosyltransferase</fullName>
        <shortName evidence="5">XPRTase</shortName>
        <ecNumber evidence="5 6">2.4.2.22</ecNumber>
    </recommendedName>
</protein>
<evidence type="ECO:0000256" key="6">
    <source>
        <dbReference type="NCBIfam" id="TIGR01744"/>
    </source>
</evidence>
<dbReference type="OrthoDB" id="9790678at2"/>
<dbReference type="RefSeq" id="WP_066712717.1">
    <property type="nucleotide sequence ID" value="NZ_CP118869.1"/>
</dbReference>
<keyword evidence="2 5" id="KW-0328">Glycosyltransferase</keyword>
<evidence type="ECO:0000313" key="9">
    <source>
        <dbReference type="Proteomes" id="UP000070080"/>
    </source>
</evidence>
<dbReference type="EMBL" id="LSCV01000002">
    <property type="protein sequence ID" value="KXB42570.1"/>
    <property type="molecule type" value="Genomic_DNA"/>
</dbReference>
<dbReference type="UniPathway" id="UPA00602">
    <property type="reaction ID" value="UER00658"/>
</dbReference>
<evidence type="ECO:0000256" key="2">
    <source>
        <dbReference type="ARBA" id="ARBA00022676"/>
    </source>
</evidence>
<dbReference type="NCBIfam" id="NF006671">
    <property type="entry name" value="PRK09219.1"/>
    <property type="match status" value="1"/>
</dbReference>
<proteinExistence type="inferred from homology"/>
<comment type="subcellular location">
    <subcellularLocation>
        <location evidence="5">Cytoplasm</location>
    </subcellularLocation>
</comment>
<evidence type="ECO:0000256" key="4">
    <source>
        <dbReference type="ARBA" id="ARBA00022726"/>
    </source>
</evidence>
<feature type="binding site" evidence="5">
    <location>
        <begin position="128"/>
        <end position="132"/>
    </location>
    <ligand>
        <name>5-phospho-alpha-D-ribose 1-diphosphate</name>
        <dbReference type="ChEBI" id="CHEBI:58017"/>
    </ligand>
</feature>
<dbReference type="CDD" id="cd06223">
    <property type="entry name" value="PRTases_typeI"/>
    <property type="match status" value="1"/>
</dbReference>
<comment type="subunit">
    <text evidence="5">Homodimer.</text>
</comment>
<dbReference type="GO" id="GO:0000310">
    <property type="term" value="F:xanthine phosphoribosyltransferase activity"/>
    <property type="evidence" value="ECO:0007669"/>
    <property type="project" value="UniProtKB-UniRule"/>
</dbReference>
<feature type="binding site" evidence="5">
    <location>
        <position position="20"/>
    </location>
    <ligand>
        <name>xanthine</name>
        <dbReference type="ChEBI" id="CHEBI:17712"/>
    </ligand>
</feature>
<dbReference type="GO" id="GO:0005737">
    <property type="term" value="C:cytoplasm"/>
    <property type="evidence" value="ECO:0007669"/>
    <property type="project" value="UniProtKB-SubCell"/>
</dbReference>
<feature type="domain" description="Phosphoribosyltransferase" evidence="7">
    <location>
        <begin position="41"/>
        <end position="157"/>
    </location>
</feature>
<dbReference type="PANTHER" id="PTHR43864:SF1">
    <property type="entry name" value="XANTHINE PHOSPHORIBOSYLTRANSFERASE"/>
    <property type="match status" value="1"/>
</dbReference>
<dbReference type="NCBIfam" id="TIGR01744">
    <property type="entry name" value="XPRTase"/>
    <property type="match status" value="1"/>
</dbReference>
<dbReference type="GO" id="GO:0032265">
    <property type="term" value="P:XMP salvage"/>
    <property type="evidence" value="ECO:0007669"/>
    <property type="project" value="UniProtKB-UniRule"/>
</dbReference>
<dbReference type="Proteomes" id="UP000070080">
    <property type="component" value="Unassembled WGS sequence"/>
</dbReference>
<evidence type="ECO:0000259" key="7">
    <source>
        <dbReference type="Pfam" id="PF00156"/>
    </source>
</evidence>
<dbReference type="Pfam" id="PF00156">
    <property type="entry name" value="Pribosyltran"/>
    <property type="match status" value="1"/>
</dbReference>
<dbReference type="PATRIC" id="fig|1497955.3.peg.242"/>
<comment type="caution">
    <text evidence="8">The sequence shown here is derived from an EMBL/GenBank/DDBJ whole genome shotgun (WGS) entry which is preliminary data.</text>
</comment>
<evidence type="ECO:0000313" key="8">
    <source>
        <dbReference type="EMBL" id="KXB42570.1"/>
    </source>
</evidence>
<dbReference type="GO" id="GO:0006166">
    <property type="term" value="P:purine ribonucleoside salvage"/>
    <property type="evidence" value="ECO:0007669"/>
    <property type="project" value="UniProtKB-KW"/>
</dbReference>
<accession>A0A133YHB4</accession>
<dbReference type="InterPro" id="IPR029057">
    <property type="entry name" value="PRTase-like"/>
</dbReference>
<dbReference type="InterPro" id="IPR010079">
    <property type="entry name" value="Xanthine_PRibTrfase"/>
</dbReference>
<dbReference type="EC" id="2.4.2.22" evidence="5 6"/>